<proteinExistence type="predicted"/>
<name>A0ABP0GM48_CLALP</name>
<reference evidence="5 6" key="1">
    <citation type="submission" date="2024-02" db="EMBL/GenBank/DDBJ databases">
        <authorList>
            <person name="Daric V."/>
            <person name="Darras S."/>
        </authorList>
    </citation>
    <scope>NUCLEOTIDE SEQUENCE [LARGE SCALE GENOMIC DNA]</scope>
</reference>
<evidence type="ECO:0000256" key="1">
    <source>
        <dbReference type="ARBA" id="ARBA00022723"/>
    </source>
</evidence>
<comment type="caution">
    <text evidence="5">The sequence shown here is derived from an EMBL/GenBank/DDBJ whole genome shotgun (WGS) entry which is preliminary data.</text>
</comment>
<gene>
    <name evidence="5" type="ORF">CVLEPA_LOCUS26038</name>
</gene>
<accession>A0ABP0GM48</accession>
<dbReference type="Gene3D" id="2.20.25.240">
    <property type="match status" value="1"/>
</dbReference>
<evidence type="ECO:0000256" key="3">
    <source>
        <dbReference type="ARBA" id="ARBA00022833"/>
    </source>
</evidence>
<evidence type="ECO:0000313" key="5">
    <source>
        <dbReference type="EMBL" id="CAK8692797.1"/>
    </source>
</evidence>
<feature type="domain" description="FLYWCH-type" evidence="4">
    <location>
        <begin position="2"/>
        <end position="57"/>
    </location>
</feature>
<sequence>MNEKGKRKLALNGFMYVRDKTKNGVTYWRCEDYLKCKSRVSTAEDDSLMRAPCEHSHPPNPARVIVARAKASMRD</sequence>
<dbReference type="Proteomes" id="UP001642483">
    <property type="component" value="Unassembled WGS sequence"/>
</dbReference>
<dbReference type="EMBL" id="CAWYQH010000130">
    <property type="protein sequence ID" value="CAK8692797.1"/>
    <property type="molecule type" value="Genomic_DNA"/>
</dbReference>
<dbReference type="InterPro" id="IPR007588">
    <property type="entry name" value="Znf_FLYWCH"/>
</dbReference>
<keyword evidence="2" id="KW-0863">Zinc-finger</keyword>
<dbReference type="Pfam" id="PF04500">
    <property type="entry name" value="FLYWCH"/>
    <property type="match status" value="1"/>
</dbReference>
<keyword evidence="6" id="KW-1185">Reference proteome</keyword>
<organism evidence="5 6">
    <name type="scientific">Clavelina lepadiformis</name>
    <name type="common">Light-bulb sea squirt</name>
    <name type="synonym">Ascidia lepadiformis</name>
    <dbReference type="NCBI Taxonomy" id="159417"/>
    <lineage>
        <taxon>Eukaryota</taxon>
        <taxon>Metazoa</taxon>
        <taxon>Chordata</taxon>
        <taxon>Tunicata</taxon>
        <taxon>Ascidiacea</taxon>
        <taxon>Aplousobranchia</taxon>
        <taxon>Clavelinidae</taxon>
        <taxon>Clavelina</taxon>
    </lineage>
</organism>
<evidence type="ECO:0000256" key="2">
    <source>
        <dbReference type="ARBA" id="ARBA00022771"/>
    </source>
</evidence>
<evidence type="ECO:0000313" key="6">
    <source>
        <dbReference type="Proteomes" id="UP001642483"/>
    </source>
</evidence>
<keyword evidence="1" id="KW-0479">Metal-binding</keyword>
<keyword evidence="3" id="KW-0862">Zinc</keyword>
<evidence type="ECO:0000259" key="4">
    <source>
        <dbReference type="Pfam" id="PF04500"/>
    </source>
</evidence>
<protein>
    <recommendedName>
        <fullName evidence="4">FLYWCH-type domain-containing protein</fullName>
    </recommendedName>
</protein>